<dbReference type="PANTHER" id="PTHR42756:SF1">
    <property type="entry name" value="TRANSCRIPTIONAL REPRESSOR OF EMRAB OPERON"/>
    <property type="match status" value="1"/>
</dbReference>
<dbReference type="PRINTS" id="PR00598">
    <property type="entry name" value="HTHMARR"/>
</dbReference>
<accession>A0A4R6JV46</accession>
<keyword evidence="1" id="KW-0805">Transcription regulation</keyword>
<organism evidence="5 6">
    <name type="scientific">Paractinoplanes brasiliensis</name>
    <dbReference type="NCBI Taxonomy" id="52695"/>
    <lineage>
        <taxon>Bacteria</taxon>
        <taxon>Bacillati</taxon>
        <taxon>Actinomycetota</taxon>
        <taxon>Actinomycetes</taxon>
        <taxon>Micromonosporales</taxon>
        <taxon>Micromonosporaceae</taxon>
        <taxon>Paractinoplanes</taxon>
    </lineage>
</organism>
<dbReference type="InterPro" id="IPR023187">
    <property type="entry name" value="Tscrpt_reg_MarR-type_CS"/>
</dbReference>
<dbReference type="Proteomes" id="UP000294901">
    <property type="component" value="Unassembled WGS sequence"/>
</dbReference>
<evidence type="ECO:0000256" key="2">
    <source>
        <dbReference type="ARBA" id="ARBA00023125"/>
    </source>
</evidence>
<dbReference type="EMBL" id="SNWR01000001">
    <property type="protein sequence ID" value="TDO40604.1"/>
    <property type="molecule type" value="Genomic_DNA"/>
</dbReference>
<protein>
    <submittedName>
        <fullName evidence="5">DNA-binding MarR family transcriptional regulator</fullName>
    </submittedName>
</protein>
<dbReference type="GO" id="GO:0003677">
    <property type="term" value="F:DNA binding"/>
    <property type="evidence" value="ECO:0007669"/>
    <property type="project" value="UniProtKB-KW"/>
</dbReference>
<dbReference type="InterPro" id="IPR000835">
    <property type="entry name" value="HTH_MarR-typ"/>
</dbReference>
<dbReference type="Gene3D" id="1.10.10.10">
    <property type="entry name" value="Winged helix-like DNA-binding domain superfamily/Winged helix DNA-binding domain"/>
    <property type="match status" value="1"/>
</dbReference>
<evidence type="ECO:0000313" key="6">
    <source>
        <dbReference type="Proteomes" id="UP000294901"/>
    </source>
</evidence>
<sequence length="163" mass="18091">MGRVPDDLSRLLGDKPSLLERAPLTLGLVALSRTLHGLIAEQLLTLGLYPGQELILMRLFDRDEQIQTTLQQSIGLDHSTLSRSIRRMEDAGLVTRHPDQRDKRAMVVSLTPAGRALQPRLAEMWETLEALTTDALGPDGQAGLLTALESLEHTLAEVRRRKN</sequence>
<dbReference type="SMART" id="SM00347">
    <property type="entry name" value="HTH_MARR"/>
    <property type="match status" value="1"/>
</dbReference>
<dbReference type="GO" id="GO:0003700">
    <property type="term" value="F:DNA-binding transcription factor activity"/>
    <property type="evidence" value="ECO:0007669"/>
    <property type="project" value="InterPro"/>
</dbReference>
<dbReference type="AlphaFoldDB" id="A0A4R6JV46"/>
<gene>
    <name evidence="5" type="ORF">C8E87_4319</name>
</gene>
<evidence type="ECO:0000259" key="4">
    <source>
        <dbReference type="PROSITE" id="PS50995"/>
    </source>
</evidence>
<dbReference type="Pfam" id="PF01047">
    <property type="entry name" value="MarR"/>
    <property type="match status" value="1"/>
</dbReference>
<evidence type="ECO:0000256" key="3">
    <source>
        <dbReference type="ARBA" id="ARBA00023163"/>
    </source>
</evidence>
<evidence type="ECO:0000256" key="1">
    <source>
        <dbReference type="ARBA" id="ARBA00023015"/>
    </source>
</evidence>
<name>A0A4R6JV46_9ACTN</name>
<dbReference type="PROSITE" id="PS01117">
    <property type="entry name" value="HTH_MARR_1"/>
    <property type="match status" value="1"/>
</dbReference>
<keyword evidence="6" id="KW-1185">Reference proteome</keyword>
<dbReference type="InterPro" id="IPR036388">
    <property type="entry name" value="WH-like_DNA-bd_sf"/>
</dbReference>
<dbReference type="PROSITE" id="PS50995">
    <property type="entry name" value="HTH_MARR_2"/>
    <property type="match status" value="1"/>
</dbReference>
<reference evidence="5 6" key="1">
    <citation type="submission" date="2019-03" db="EMBL/GenBank/DDBJ databases">
        <title>Sequencing the genomes of 1000 actinobacteria strains.</title>
        <authorList>
            <person name="Klenk H.-P."/>
        </authorList>
    </citation>
    <scope>NUCLEOTIDE SEQUENCE [LARGE SCALE GENOMIC DNA]</scope>
    <source>
        <strain evidence="5 6">DSM 43805</strain>
    </source>
</reference>
<keyword evidence="2 5" id="KW-0238">DNA-binding</keyword>
<comment type="caution">
    <text evidence="5">The sequence shown here is derived from an EMBL/GenBank/DDBJ whole genome shotgun (WGS) entry which is preliminary data.</text>
</comment>
<dbReference type="OrthoDB" id="3176111at2"/>
<dbReference type="PANTHER" id="PTHR42756">
    <property type="entry name" value="TRANSCRIPTIONAL REGULATOR, MARR"/>
    <property type="match status" value="1"/>
</dbReference>
<feature type="domain" description="HTH marR-type" evidence="4">
    <location>
        <begin position="21"/>
        <end position="160"/>
    </location>
</feature>
<evidence type="ECO:0000313" key="5">
    <source>
        <dbReference type="EMBL" id="TDO40604.1"/>
    </source>
</evidence>
<keyword evidence="3" id="KW-0804">Transcription</keyword>
<proteinExistence type="predicted"/>
<dbReference type="SUPFAM" id="SSF46785">
    <property type="entry name" value="Winged helix' DNA-binding domain"/>
    <property type="match status" value="1"/>
</dbReference>
<dbReference type="InterPro" id="IPR036390">
    <property type="entry name" value="WH_DNA-bd_sf"/>
</dbReference>